<evidence type="ECO:0000313" key="3">
    <source>
        <dbReference type="EMBL" id="VEN63801.1"/>
    </source>
</evidence>
<evidence type="ECO:0000256" key="2">
    <source>
        <dbReference type="SAM" id="MobiDB-lite"/>
    </source>
</evidence>
<gene>
    <name evidence="3" type="ORF">CALMAC_LOCUS20520</name>
</gene>
<feature type="compositionally biased region" description="Polar residues" evidence="2">
    <location>
        <begin position="561"/>
        <end position="573"/>
    </location>
</feature>
<dbReference type="EMBL" id="CAACVG010014851">
    <property type="protein sequence ID" value="VEN63801.1"/>
    <property type="molecule type" value="Genomic_DNA"/>
</dbReference>
<proteinExistence type="predicted"/>
<feature type="coiled-coil region" evidence="1">
    <location>
        <begin position="314"/>
        <end position="348"/>
    </location>
</feature>
<feature type="region of interest" description="Disordered" evidence="2">
    <location>
        <begin position="554"/>
        <end position="573"/>
    </location>
</feature>
<sequence length="818" mass="93549">MNFHFYGQMDYQDFATISVRCEFNCAVVTKCVFMRLFFIYDGYDVYRKDRKFDQVNKTCGGGVLLALRKSIRSTVIDTSIFDIQFPSIDMLTVKCSSEFQTLFVVVLYIPDKVGLDEFEHFIESLEQLDFISRNSVLILGDFNVPKLINMNRADRKTAAVINLLELNDLQQYNKTTNSLGRILDLVIKMSSKFACCKSKDVLYYICINCLGVYHHSCANRLRGIKKLTGNRIICCSRSETDDNNETDMKLHEEIERLKTELVDKENFITRLQKTAKDFENDVLEIEQKFVDEQKAYKEQLKVQKEKLCIMHQDLIKSENKNTELLIRMDDYKKQLSETEKIINELRSIESEMLTSMSVLEQTNETYAKEIDSFHRRSGAGKILASQDQREQEHLENLSSLASIIGNELTPQGASDMVPNKTSAGLAEFVTNVEVSLGMSAAKTTNTWTSVSKKVLPKQKKKIVVVGDELSRNVARLLNIHLNPSEFEAKGIVKCNADFHEISKTVVSRITPGTGIQGIRGHLEGIFPDREVEIEALPQWKNGRTESFKLKIDKDLTEDNENPNTARRISSNNRSADTANAGIKDISIMNFNVQCIRNKILILEDFIKSVSGLKVLCITEHWLREDELSCYNIPGFALKAAYCRVVHIHGGVSIYIHETLAGIELKKIKDLSQELHCEMTAVFIRKNTACANLHCNECHKRPEPSPEKLEEIEQRDTMVCGAVALDRNRSTSDVSEEVGPSNKTFSLILKRRGFKCFAYRSTQELFPHDHYRRMVFCETMMEKANQDNIFLKNILFKDESSFPLHGNTMLHKICVFKKD</sequence>
<dbReference type="InterPro" id="IPR036691">
    <property type="entry name" value="Endo/exonu/phosph_ase_sf"/>
</dbReference>
<dbReference type="OrthoDB" id="10264595at2759"/>
<dbReference type="Proteomes" id="UP000410492">
    <property type="component" value="Unassembled WGS sequence"/>
</dbReference>
<protein>
    <recommendedName>
        <fullName evidence="5">Endonuclease/exonuclease/phosphatase domain-containing protein</fullName>
    </recommendedName>
</protein>
<feature type="coiled-coil region" evidence="1">
    <location>
        <begin position="254"/>
        <end position="288"/>
    </location>
</feature>
<evidence type="ECO:0000313" key="4">
    <source>
        <dbReference type="Proteomes" id="UP000410492"/>
    </source>
</evidence>
<dbReference type="PANTHER" id="PTHR33776">
    <property type="entry name" value="ENDO/EXONUCLEASE/PHOSPHATASE DOMAIN-CONTAINING PROTEIN"/>
    <property type="match status" value="1"/>
</dbReference>
<evidence type="ECO:0008006" key="5">
    <source>
        <dbReference type="Google" id="ProtNLM"/>
    </source>
</evidence>
<keyword evidence="1" id="KW-0175">Coiled coil</keyword>
<dbReference type="SUPFAM" id="SSF56219">
    <property type="entry name" value="DNase I-like"/>
    <property type="match status" value="1"/>
</dbReference>
<organism evidence="3 4">
    <name type="scientific">Callosobruchus maculatus</name>
    <name type="common">Southern cowpea weevil</name>
    <name type="synonym">Pulse bruchid</name>
    <dbReference type="NCBI Taxonomy" id="64391"/>
    <lineage>
        <taxon>Eukaryota</taxon>
        <taxon>Metazoa</taxon>
        <taxon>Ecdysozoa</taxon>
        <taxon>Arthropoda</taxon>
        <taxon>Hexapoda</taxon>
        <taxon>Insecta</taxon>
        <taxon>Pterygota</taxon>
        <taxon>Neoptera</taxon>
        <taxon>Endopterygota</taxon>
        <taxon>Coleoptera</taxon>
        <taxon>Polyphaga</taxon>
        <taxon>Cucujiformia</taxon>
        <taxon>Chrysomeloidea</taxon>
        <taxon>Chrysomelidae</taxon>
        <taxon>Bruchinae</taxon>
        <taxon>Bruchini</taxon>
        <taxon>Callosobruchus</taxon>
    </lineage>
</organism>
<dbReference type="PANTHER" id="PTHR33776:SF3">
    <property type="entry name" value="PHD-TYPE DOMAIN-CONTAINING PROTEIN"/>
    <property type="match status" value="1"/>
</dbReference>
<reference evidence="3 4" key="1">
    <citation type="submission" date="2019-01" db="EMBL/GenBank/DDBJ databases">
        <authorList>
            <person name="Sayadi A."/>
        </authorList>
    </citation>
    <scope>NUCLEOTIDE SEQUENCE [LARGE SCALE GENOMIC DNA]</scope>
</reference>
<accession>A0A653DWT8</accession>
<dbReference type="AlphaFoldDB" id="A0A653DWT8"/>
<dbReference type="Gene3D" id="3.60.10.10">
    <property type="entry name" value="Endonuclease/exonuclease/phosphatase"/>
    <property type="match status" value="1"/>
</dbReference>
<evidence type="ECO:0000256" key="1">
    <source>
        <dbReference type="SAM" id="Coils"/>
    </source>
</evidence>
<name>A0A653DWT8_CALMS</name>
<keyword evidence="4" id="KW-1185">Reference proteome</keyword>